<evidence type="ECO:0000256" key="1">
    <source>
        <dbReference type="ARBA" id="ARBA00004370"/>
    </source>
</evidence>
<keyword evidence="3" id="KW-0472">Membrane</keyword>
<proteinExistence type="inferred from homology"/>
<comment type="similarity">
    <text evidence="4">Belongs to the Omp25/RopB family.</text>
</comment>
<dbReference type="Gene3D" id="2.40.160.20">
    <property type="match status" value="1"/>
</dbReference>
<sequence>MKSKLLIATFVAAAGLFTVPAHAESFDGPYVGVQGGFNRAEVADRIDQAGAIDADISREAFVLGAYAGYNQKVGERIVLGAEAGISAGFDDELRGLSGGNALTIDPRYSFDLTARAGYLVNDKTLVYLRGGYANTRVRATLASDTDVVTTSDNLDGWLVGGGAERALTDDISARLEYRYTDLGSDGGEFDQHQALVGISYNF</sequence>
<feature type="signal peptide" evidence="5">
    <location>
        <begin position="1"/>
        <end position="23"/>
    </location>
</feature>
<dbReference type="EMBL" id="CP032228">
    <property type="protein sequence ID" value="QFI63713.1"/>
    <property type="molecule type" value="Genomic_DNA"/>
</dbReference>
<evidence type="ECO:0000256" key="4">
    <source>
        <dbReference type="ARBA" id="ARBA00038306"/>
    </source>
</evidence>
<name>A0A5P6NEV2_9SPHN</name>
<evidence type="ECO:0000256" key="2">
    <source>
        <dbReference type="ARBA" id="ARBA00022729"/>
    </source>
</evidence>
<feature type="domain" description="Outer membrane protein beta-barrel" evidence="6">
    <location>
        <begin position="10"/>
        <end position="202"/>
    </location>
</feature>
<keyword evidence="2 5" id="KW-0732">Signal</keyword>
<evidence type="ECO:0000259" key="6">
    <source>
        <dbReference type="Pfam" id="PF13505"/>
    </source>
</evidence>
<gene>
    <name evidence="7" type="ORF">D0Y83_10910</name>
</gene>
<feature type="chain" id="PRO_5024906707" evidence="5">
    <location>
        <begin position="24"/>
        <end position="202"/>
    </location>
</feature>
<accession>A0A5P6NEV2</accession>
<dbReference type="RefSeq" id="WP_151885857.1">
    <property type="nucleotide sequence ID" value="NZ_CP032228.1"/>
</dbReference>
<dbReference type="InterPro" id="IPR051692">
    <property type="entry name" value="OMP-like"/>
</dbReference>
<dbReference type="Pfam" id="PF13505">
    <property type="entry name" value="OMP_b-brl"/>
    <property type="match status" value="1"/>
</dbReference>
<comment type="subcellular location">
    <subcellularLocation>
        <location evidence="1">Membrane</location>
    </subcellularLocation>
</comment>
<evidence type="ECO:0000313" key="8">
    <source>
        <dbReference type="Proteomes" id="UP000325385"/>
    </source>
</evidence>
<dbReference type="GO" id="GO:0016020">
    <property type="term" value="C:membrane"/>
    <property type="evidence" value="ECO:0007669"/>
    <property type="project" value="UniProtKB-SubCell"/>
</dbReference>
<dbReference type="PANTHER" id="PTHR34001">
    <property type="entry name" value="BLL7405 PROTEIN"/>
    <property type="match status" value="1"/>
</dbReference>
<protein>
    <submittedName>
        <fullName evidence="7">Porin family protein</fullName>
    </submittedName>
</protein>
<reference evidence="8" key="1">
    <citation type="submission" date="2018-09" db="EMBL/GenBank/DDBJ databases">
        <title>Nocardia yunnanensis sp. nov., an actinomycete isolated from a soil sample.</title>
        <authorList>
            <person name="Zhang J."/>
        </authorList>
    </citation>
    <scope>NUCLEOTIDE SEQUENCE [LARGE SCALE GENOMIC DNA]</scope>
    <source>
        <strain evidence="8">21-3</strain>
    </source>
</reference>
<dbReference type="AlphaFoldDB" id="A0A5P6NEV2"/>
<evidence type="ECO:0000313" key="7">
    <source>
        <dbReference type="EMBL" id="QFI63713.1"/>
    </source>
</evidence>
<dbReference type="SUPFAM" id="SSF56925">
    <property type="entry name" value="OMPA-like"/>
    <property type="match status" value="1"/>
</dbReference>
<dbReference type="InterPro" id="IPR027385">
    <property type="entry name" value="Beta-barrel_OMP"/>
</dbReference>
<dbReference type="GeneID" id="69697816"/>
<organism evidence="7 8">
    <name type="scientific">Qipengyuania flava</name>
    <dbReference type="NCBI Taxonomy" id="192812"/>
    <lineage>
        <taxon>Bacteria</taxon>
        <taxon>Pseudomonadati</taxon>
        <taxon>Pseudomonadota</taxon>
        <taxon>Alphaproteobacteria</taxon>
        <taxon>Sphingomonadales</taxon>
        <taxon>Erythrobacteraceae</taxon>
        <taxon>Qipengyuania</taxon>
    </lineage>
</organism>
<dbReference type="Proteomes" id="UP000325385">
    <property type="component" value="Chromosome"/>
</dbReference>
<dbReference type="PANTHER" id="PTHR34001:SF3">
    <property type="entry name" value="BLL7405 PROTEIN"/>
    <property type="match status" value="1"/>
</dbReference>
<dbReference type="InterPro" id="IPR011250">
    <property type="entry name" value="OMP/PagP_B-barrel"/>
</dbReference>
<evidence type="ECO:0000256" key="3">
    <source>
        <dbReference type="ARBA" id="ARBA00023136"/>
    </source>
</evidence>
<evidence type="ECO:0000256" key="5">
    <source>
        <dbReference type="SAM" id="SignalP"/>
    </source>
</evidence>